<dbReference type="PANTHER" id="PTHR46173">
    <property type="entry name" value="CCA TRNA NUCLEOTIDYLTRANSFERASE 1, MITOCHONDRIAL"/>
    <property type="match status" value="1"/>
</dbReference>
<dbReference type="Gene3D" id="3.30.460.10">
    <property type="entry name" value="Beta Polymerase, domain 2"/>
    <property type="match status" value="1"/>
</dbReference>
<keyword evidence="8" id="KW-0460">Magnesium</keyword>
<feature type="region of interest" description="Disordered" evidence="10">
    <location>
        <begin position="431"/>
        <end position="460"/>
    </location>
</feature>
<keyword evidence="7" id="KW-0547">Nucleotide-binding</keyword>
<dbReference type="Pfam" id="PF01743">
    <property type="entry name" value="PolyA_pol"/>
    <property type="match status" value="1"/>
</dbReference>
<evidence type="ECO:0000256" key="4">
    <source>
        <dbReference type="ARBA" id="ARBA00022694"/>
    </source>
</evidence>
<dbReference type="Pfam" id="PF12627">
    <property type="entry name" value="PolyA_pol_RNAbd"/>
    <property type="match status" value="1"/>
</dbReference>
<comment type="cofactor">
    <cofactor evidence="1">
        <name>Mg(2+)</name>
        <dbReference type="ChEBI" id="CHEBI:18420"/>
    </cofactor>
</comment>
<dbReference type="AlphaFoldDB" id="A0A8R1UQF2"/>
<dbReference type="InterPro" id="IPR043519">
    <property type="entry name" value="NT_sf"/>
</dbReference>
<keyword evidence="5" id="KW-0548">Nucleotidyltransferase</keyword>
<reference evidence="14" key="1">
    <citation type="journal article" date="2008" name="Nat. Genet.">
        <title>The Pristionchus pacificus genome provides a unique perspective on nematode lifestyle and parasitism.</title>
        <authorList>
            <person name="Dieterich C."/>
            <person name="Clifton S.W."/>
            <person name="Schuster L.N."/>
            <person name="Chinwalla A."/>
            <person name="Delehaunty K."/>
            <person name="Dinkelacker I."/>
            <person name="Fulton L."/>
            <person name="Fulton R."/>
            <person name="Godfrey J."/>
            <person name="Minx P."/>
            <person name="Mitreva M."/>
            <person name="Roeseler W."/>
            <person name="Tian H."/>
            <person name="Witte H."/>
            <person name="Yang S.P."/>
            <person name="Wilson R.K."/>
            <person name="Sommer R.J."/>
        </authorList>
    </citation>
    <scope>NUCLEOTIDE SEQUENCE [LARGE SCALE GENOMIC DNA]</scope>
    <source>
        <strain evidence="14">PS312</strain>
    </source>
</reference>
<gene>
    <name evidence="13" type="primary">WBGene00276237</name>
</gene>
<keyword evidence="9" id="KW-0694">RNA-binding</keyword>
<organism evidence="13 14">
    <name type="scientific">Pristionchus pacificus</name>
    <name type="common">Parasitic nematode worm</name>
    <dbReference type="NCBI Taxonomy" id="54126"/>
    <lineage>
        <taxon>Eukaryota</taxon>
        <taxon>Metazoa</taxon>
        <taxon>Ecdysozoa</taxon>
        <taxon>Nematoda</taxon>
        <taxon>Chromadorea</taxon>
        <taxon>Rhabditida</taxon>
        <taxon>Rhabditina</taxon>
        <taxon>Diplogasteromorpha</taxon>
        <taxon>Diplogasteroidea</taxon>
        <taxon>Neodiplogasteridae</taxon>
        <taxon>Pristionchus</taxon>
    </lineage>
</organism>
<evidence type="ECO:0000256" key="2">
    <source>
        <dbReference type="ARBA" id="ARBA00007265"/>
    </source>
</evidence>
<dbReference type="GO" id="GO:0005739">
    <property type="term" value="C:mitochondrion"/>
    <property type="evidence" value="ECO:0000318"/>
    <property type="project" value="GO_Central"/>
</dbReference>
<dbReference type="GO" id="GO:0001680">
    <property type="term" value="P:tRNA 3'-terminal CCA addition"/>
    <property type="evidence" value="ECO:0000318"/>
    <property type="project" value="GO_Central"/>
</dbReference>
<dbReference type="GO" id="GO:1990180">
    <property type="term" value="P:mitochondrial tRNA 3'-end processing"/>
    <property type="evidence" value="ECO:0000318"/>
    <property type="project" value="GO_Central"/>
</dbReference>
<evidence type="ECO:0000256" key="8">
    <source>
        <dbReference type="ARBA" id="ARBA00022842"/>
    </source>
</evidence>
<evidence type="ECO:0000256" key="5">
    <source>
        <dbReference type="ARBA" id="ARBA00022695"/>
    </source>
</evidence>
<evidence type="ECO:0000256" key="10">
    <source>
        <dbReference type="SAM" id="MobiDB-lite"/>
    </source>
</evidence>
<dbReference type="Gene3D" id="1.10.3090.10">
    <property type="entry name" value="cca-adding enzyme, domain 2"/>
    <property type="match status" value="1"/>
</dbReference>
<dbReference type="EnsemblMetazoa" id="PPA37868.1">
    <property type="protein sequence ID" value="PPA37868.1"/>
    <property type="gene ID" value="WBGene00276237"/>
</dbReference>
<dbReference type="PANTHER" id="PTHR46173:SF1">
    <property type="entry name" value="CCA TRNA NUCLEOTIDYLTRANSFERASE 1, MITOCHONDRIAL"/>
    <property type="match status" value="1"/>
</dbReference>
<evidence type="ECO:0000256" key="7">
    <source>
        <dbReference type="ARBA" id="ARBA00022741"/>
    </source>
</evidence>
<accession>A0A8R1UQF2</accession>
<evidence type="ECO:0000313" key="14">
    <source>
        <dbReference type="Proteomes" id="UP000005239"/>
    </source>
</evidence>
<dbReference type="SUPFAM" id="SSF81301">
    <property type="entry name" value="Nucleotidyltransferase"/>
    <property type="match status" value="1"/>
</dbReference>
<evidence type="ECO:0000259" key="12">
    <source>
        <dbReference type="Pfam" id="PF12627"/>
    </source>
</evidence>
<dbReference type="Proteomes" id="UP000005239">
    <property type="component" value="Unassembled WGS sequence"/>
</dbReference>
<evidence type="ECO:0000256" key="6">
    <source>
        <dbReference type="ARBA" id="ARBA00022723"/>
    </source>
</evidence>
<evidence type="ECO:0000313" key="13">
    <source>
        <dbReference type="EnsemblMetazoa" id="PPA37868.1"/>
    </source>
</evidence>
<evidence type="ECO:0000259" key="11">
    <source>
        <dbReference type="Pfam" id="PF01743"/>
    </source>
</evidence>
<protein>
    <submittedName>
        <fullName evidence="13">Hpo-31</fullName>
    </submittedName>
</protein>
<sequence>MAIKATMKIDSAEFQSLFTPDLQVLRGLFEKEGFQLRIAGGAVRDLLMGKTPADVDFASTATPTMMMDLFTRSSIRMLHMNGEVHGTVTCRIGETNFEVTTLRIDKVCDGRRAEVEYTTDWELDANRRDLTINSLFLDLDGTVVDYTGGIKDCKDRRVAFVGKAAQRIQEDYLRILRYFRFFGRISCEGAAHEKETIEAIKENKDGLKIVSPERIWVEMKRIVIGREAPAVIRVMIDDCGLTSLLGLPANSLSHMDRYERVYGRGMEAERKHSGAKLESMTMVAALCTEDKDIEEFHAKTKLSNVERELGEFIVKRREEAESAVKDGASSSLIYWRRLLAREFGPTVAGKVRNDGERVTARVVQLAITVAAPDEVIADLLASPHPLAFPVDGVALMKANVPAGPRMQYVKMHLFELWVQSDFTLSKEELLTHTEDASIPTPPPKQVKGGKRKREKSSGDN</sequence>
<evidence type="ECO:0000256" key="1">
    <source>
        <dbReference type="ARBA" id="ARBA00001946"/>
    </source>
</evidence>
<dbReference type="GO" id="GO:0046872">
    <property type="term" value="F:metal ion binding"/>
    <property type="evidence" value="ECO:0007669"/>
    <property type="project" value="UniProtKB-KW"/>
</dbReference>
<dbReference type="InterPro" id="IPR032828">
    <property type="entry name" value="PolyA_RNA-bd"/>
</dbReference>
<reference evidence="13" key="2">
    <citation type="submission" date="2022-06" db="UniProtKB">
        <authorList>
            <consortium name="EnsemblMetazoa"/>
        </authorList>
    </citation>
    <scope>IDENTIFICATION</scope>
    <source>
        <strain evidence="13">PS312</strain>
    </source>
</reference>
<dbReference type="CDD" id="cd05398">
    <property type="entry name" value="NT_ClassII-CCAase"/>
    <property type="match status" value="1"/>
</dbReference>
<proteinExistence type="inferred from homology"/>
<dbReference type="GO" id="GO:0016779">
    <property type="term" value="F:nucleotidyltransferase activity"/>
    <property type="evidence" value="ECO:0007669"/>
    <property type="project" value="UniProtKB-KW"/>
</dbReference>
<dbReference type="GO" id="GO:0000049">
    <property type="term" value="F:tRNA binding"/>
    <property type="evidence" value="ECO:0000318"/>
    <property type="project" value="GO_Central"/>
</dbReference>
<keyword evidence="6" id="KW-0479">Metal-binding</keyword>
<feature type="domain" description="tRNA nucleotidyltransferase/poly(A) polymerase RNA and SrmB- binding" evidence="12">
    <location>
        <begin position="193"/>
        <end position="237"/>
    </location>
</feature>
<feature type="domain" description="Poly A polymerase head" evidence="11">
    <location>
        <begin position="36"/>
        <end position="158"/>
    </location>
</feature>
<dbReference type="GO" id="GO:0000166">
    <property type="term" value="F:nucleotide binding"/>
    <property type="evidence" value="ECO:0007669"/>
    <property type="project" value="UniProtKB-KW"/>
</dbReference>
<comment type="similarity">
    <text evidence="2 9">Belongs to the tRNA nucleotidyltransferase/poly(A) polymerase family.</text>
</comment>
<name>A0A8R1UQF2_PRIPA</name>
<evidence type="ECO:0000256" key="9">
    <source>
        <dbReference type="RuleBase" id="RU003953"/>
    </source>
</evidence>
<keyword evidence="14" id="KW-1185">Reference proteome</keyword>
<dbReference type="SUPFAM" id="SSF81891">
    <property type="entry name" value="Poly A polymerase C-terminal region-like"/>
    <property type="match status" value="1"/>
</dbReference>
<dbReference type="InterPro" id="IPR002646">
    <property type="entry name" value="PolA_pol_head_dom"/>
</dbReference>
<keyword evidence="4" id="KW-0819">tRNA processing</keyword>
<dbReference type="InterPro" id="IPR050264">
    <property type="entry name" value="Bact_CCA-adding_enz_type3_sf"/>
</dbReference>
<evidence type="ECO:0000256" key="3">
    <source>
        <dbReference type="ARBA" id="ARBA00022679"/>
    </source>
</evidence>
<keyword evidence="3 9" id="KW-0808">Transferase</keyword>